<accession>A0A9P0TIR9</accession>
<dbReference type="InterPro" id="IPR033116">
    <property type="entry name" value="TRYPSIN_SER"/>
</dbReference>
<feature type="chain" id="PRO_5040545779" description="CLIP domain-containing serine protease" evidence="11">
    <location>
        <begin position="19"/>
        <end position="419"/>
    </location>
</feature>
<dbReference type="PANTHER" id="PTHR24256">
    <property type="entry name" value="TRYPTASE-RELATED"/>
    <property type="match status" value="1"/>
</dbReference>
<feature type="domain" description="Peptidase S1" evidence="13">
    <location>
        <begin position="169"/>
        <end position="414"/>
    </location>
</feature>
<dbReference type="GO" id="GO:0006508">
    <property type="term" value="P:proteolysis"/>
    <property type="evidence" value="ECO:0007669"/>
    <property type="project" value="UniProtKB-KW"/>
</dbReference>
<keyword evidence="3 10" id="KW-0645">Protease</keyword>
<evidence type="ECO:0000256" key="8">
    <source>
        <dbReference type="ARBA" id="ARBA00023157"/>
    </source>
</evidence>
<dbReference type="Gene3D" id="3.30.1640.30">
    <property type="match status" value="1"/>
</dbReference>
<organism evidence="15 16">
    <name type="scientific">Pieris brassicae</name>
    <name type="common">White butterfly</name>
    <name type="synonym">Large white butterfly</name>
    <dbReference type="NCBI Taxonomy" id="7116"/>
    <lineage>
        <taxon>Eukaryota</taxon>
        <taxon>Metazoa</taxon>
        <taxon>Ecdysozoa</taxon>
        <taxon>Arthropoda</taxon>
        <taxon>Hexapoda</taxon>
        <taxon>Insecta</taxon>
        <taxon>Pterygota</taxon>
        <taxon>Neoptera</taxon>
        <taxon>Endopterygota</taxon>
        <taxon>Lepidoptera</taxon>
        <taxon>Glossata</taxon>
        <taxon>Ditrysia</taxon>
        <taxon>Papilionoidea</taxon>
        <taxon>Pieridae</taxon>
        <taxon>Pierinae</taxon>
        <taxon>Pieris</taxon>
    </lineage>
</organism>
<dbReference type="InterPro" id="IPR018114">
    <property type="entry name" value="TRYPSIN_HIS"/>
</dbReference>
<dbReference type="CDD" id="cd00190">
    <property type="entry name" value="Tryp_SPc"/>
    <property type="match status" value="1"/>
</dbReference>
<name>A0A9P0TIR9_PIEBR</name>
<dbReference type="PROSITE" id="PS00135">
    <property type="entry name" value="TRYPSIN_SER"/>
    <property type="match status" value="1"/>
</dbReference>
<evidence type="ECO:0000256" key="10">
    <source>
        <dbReference type="RuleBase" id="RU363034"/>
    </source>
</evidence>
<evidence type="ECO:0000259" key="13">
    <source>
        <dbReference type="PROSITE" id="PS50240"/>
    </source>
</evidence>
<comment type="domain">
    <text evidence="11">The clip domain consists of 35-55 residues which are 'knitted' together usually by 3 conserved disulfide bonds forming a clip-like compact structure.</text>
</comment>
<feature type="domain" description="Clip" evidence="14">
    <location>
        <begin position="20"/>
        <end position="74"/>
    </location>
</feature>
<dbReference type="SUPFAM" id="SSF50494">
    <property type="entry name" value="Trypsin-like serine proteases"/>
    <property type="match status" value="1"/>
</dbReference>
<dbReference type="InterPro" id="IPR051487">
    <property type="entry name" value="Ser/Thr_Proteases_Immune/Dev"/>
</dbReference>
<evidence type="ECO:0000256" key="3">
    <source>
        <dbReference type="ARBA" id="ARBA00022670"/>
    </source>
</evidence>
<dbReference type="InterPro" id="IPR043504">
    <property type="entry name" value="Peptidase_S1_PA_chymotrypsin"/>
</dbReference>
<proteinExistence type="inferred from homology"/>
<evidence type="ECO:0000256" key="5">
    <source>
        <dbReference type="ARBA" id="ARBA00022801"/>
    </source>
</evidence>
<evidence type="ECO:0000313" key="16">
    <source>
        <dbReference type="Proteomes" id="UP001152562"/>
    </source>
</evidence>
<feature type="region of interest" description="Disordered" evidence="12">
    <location>
        <begin position="92"/>
        <end position="141"/>
    </location>
</feature>
<dbReference type="PROSITE" id="PS51888">
    <property type="entry name" value="CLIP"/>
    <property type="match status" value="1"/>
</dbReference>
<evidence type="ECO:0000259" key="14">
    <source>
        <dbReference type="PROSITE" id="PS51888"/>
    </source>
</evidence>
<comment type="caution">
    <text evidence="15">The sequence shown here is derived from an EMBL/GenBank/DDBJ whole genome shotgun (WGS) entry which is preliminary data.</text>
</comment>
<comment type="subcellular location">
    <subcellularLocation>
        <location evidence="1 11">Secreted</location>
    </subcellularLocation>
</comment>
<dbReference type="OrthoDB" id="9981647at2759"/>
<feature type="compositionally biased region" description="Basic and acidic residues" evidence="12">
    <location>
        <begin position="94"/>
        <end position="120"/>
    </location>
</feature>
<keyword evidence="6 10" id="KW-0720">Serine protease</keyword>
<evidence type="ECO:0000256" key="4">
    <source>
        <dbReference type="ARBA" id="ARBA00022729"/>
    </source>
</evidence>
<keyword evidence="5 10" id="KW-0378">Hydrolase</keyword>
<dbReference type="EC" id="3.4.21.-" evidence="10"/>
<dbReference type="AlphaFoldDB" id="A0A9P0TIR9"/>
<evidence type="ECO:0000256" key="12">
    <source>
        <dbReference type="SAM" id="MobiDB-lite"/>
    </source>
</evidence>
<gene>
    <name evidence="15" type="ORF">PIBRA_LOCUS8695</name>
</gene>
<dbReference type="PRINTS" id="PR00722">
    <property type="entry name" value="CHYMOTRYPSIN"/>
</dbReference>
<dbReference type="GO" id="GO:0004252">
    <property type="term" value="F:serine-type endopeptidase activity"/>
    <property type="evidence" value="ECO:0007669"/>
    <property type="project" value="UniProtKB-UniRule"/>
</dbReference>
<protein>
    <recommendedName>
        <fullName evidence="11">CLIP domain-containing serine protease</fullName>
        <ecNumber evidence="10">3.4.21.-</ecNumber>
    </recommendedName>
</protein>
<dbReference type="InterPro" id="IPR022700">
    <property type="entry name" value="CLIP"/>
</dbReference>
<dbReference type="GO" id="GO:0005576">
    <property type="term" value="C:extracellular region"/>
    <property type="evidence" value="ECO:0007669"/>
    <property type="project" value="UniProtKB-SubCell"/>
</dbReference>
<dbReference type="SMART" id="SM00020">
    <property type="entry name" value="Tryp_SPc"/>
    <property type="match status" value="1"/>
</dbReference>
<comment type="similarity">
    <text evidence="9 11">Belongs to the peptidase S1 family. CLIP subfamily.</text>
</comment>
<dbReference type="PROSITE" id="PS50240">
    <property type="entry name" value="TRYPSIN_DOM"/>
    <property type="match status" value="1"/>
</dbReference>
<evidence type="ECO:0000256" key="7">
    <source>
        <dbReference type="ARBA" id="ARBA00023145"/>
    </source>
</evidence>
<dbReference type="InterPro" id="IPR001254">
    <property type="entry name" value="Trypsin_dom"/>
</dbReference>
<keyword evidence="7" id="KW-0865">Zymogen</keyword>
<evidence type="ECO:0000256" key="11">
    <source>
        <dbReference type="RuleBase" id="RU366078"/>
    </source>
</evidence>
<dbReference type="FunFam" id="2.40.10.10:FF:000146">
    <property type="entry name" value="Serine protease 53"/>
    <property type="match status" value="1"/>
</dbReference>
<dbReference type="PROSITE" id="PS00134">
    <property type="entry name" value="TRYPSIN_HIS"/>
    <property type="match status" value="1"/>
</dbReference>
<keyword evidence="2 11" id="KW-0964">Secreted</keyword>
<keyword evidence="8" id="KW-1015">Disulfide bond</keyword>
<dbReference type="Pfam" id="PF00089">
    <property type="entry name" value="Trypsin"/>
    <property type="match status" value="1"/>
</dbReference>
<keyword evidence="16" id="KW-1185">Reference proteome</keyword>
<sequence length="419" mass="46089">MCKLRILLICYSIVFATAKLCKVPNGGAGECKAISKCPVLNDLENKPCKSEAEELFLQQTLCGNSFSYIIKVCCPIDTTSFRIKPVVYTVTKETTPKTEPKPEPKPELKPEPKPEPKPELKPLVLSRPETNPTVGIDDKINNNDKTIMENISVDPDGTCGIDSTSGNKIFGGEATNIDQYPWLALLQYAREFLLCSGSLISPKLILTAAHCISGSNRAPLFARLAEYNITSYPTDTVETDGGGFDSSTVVIIPVENTLAHPDHNRSKRLHDIGFVKLQRAAVLSDFIKIICLPTVDLFPQFNKKTNFTVAGWGLDESGESSDVKKHVMLPFVKDDYCKERYSDLPLLNVICAGGEAGKDTCNGDSGGPLMYEVSPSFVIIGVLSFGYRECGIAGWPSVYTNVFQYIKWIRDVTEGRIKI</sequence>
<dbReference type="InterPro" id="IPR001314">
    <property type="entry name" value="Peptidase_S1A"/>
</dbReference>
<reference evidence="15" key="1">
    <citation type="submission" date="2022-05" db="EMBL/GenBank/DDBJ databases">
        <authorList>
            <person name="Okamura Y."/>
        </authorList>
    </citation>
    <scope>NUCLEOTIDE SEQUENCE</scope>
</reference>
<evidence type="ECO:0000256" key="1">
    <source>
        <dbReference type="ARBA" id="ARBA00004613"/>
    </source>
</evidence>
<evidence type="ECO:0000256" key="9">
    <source>
        <dbReference type="ARBA" id="ARBA00024195"/>
    </source>
</evidence>
<dbReference type="InterPro" id="IPR009003">
    <property type="entry name" value="Peptidase_S1_PA"/>
</dbReference>
<feature type="signal peptide" evidence="11">
    <location>
        <begin position="1"/>
        <end position="18"/>
    </location>
</feature>
<evidence type="ECO:0000256" key="6">
    <source>
        <dbReference type="ARBA" id="ARBA00022825"/>
    </source>
</evidence>
<dbReference type="SMART" id="SM00680">
    <property type="entry name" value="CLIP"/>
    <property type="match status" value="1"/>
</dbReference>
<dbReference type="Proteomes" id="UP001152562">
    <property type="component" value="Unassembled WGS sequence"/>
</dbReference>
<keyword evidence="4 11" id="KW-0732">Signal</keyword>
<dbReference type="EMBL" id="CALOZG010000027">
    <property type="protein sequence ID" value="CAH4032287.1"/>
    <property type="molecule type" value="Genomic_DNA"/>
</dbReference>
<evidence type="ECO:0000313" key="15">
    <source>
        <dbReference type="EMBL" id="CAH4032287.1"/>
    </source>
</evidence>
<dbReference type="Pfam" id="PF12032">
    <property type="entry name" value="CLIP"/>
    <property type="match status" value="1"/>
</dbReference>
<dbReference type="InterPro" id="IPR038565">
    <property type="entry name" value="CLIP_sf"/>
</dbReference>
<dbReference type="Gene3D" id="2.40.10.10">
    <property type="entry name" value="Trypsin-like serine proteases"/>
    <property type="match status" value="2"/>
</dbReference>
<evidence type="ECO:0000256" key="2">
    <source>
        <dbReference type="ARBA" id="ARBA00022525"/>
    </source>
</evidence>